<evidence type="ECO:0000256" key="3">
    <source>
        <dbReference type="ARBA" id="ARBA00022448"/>
    </source>
</evidence>
<dbReference type="GO" id="GO:0030313">
    <property type="term" value="C:cell envelope"/>
    <property type="evidence" value="ECO:0007669"/>
    <property type="project" value="UniProtKB-SubCell"/>
</dbReference>
<evidence type="ECO:0000256" key="1">
    <source>
        <dbReference type="ARBA" id="ARBA00004196"/>
    </source>
</evidence>
<comment type="caution">
    <text evidence="6">The sequence shown here is derived from an EMBL/GenBank/DDBJ whole genome shotgun (WGS) entry which is preliminary data.</text>
</comment>
<dbReference type="Gene3D" id="3.10.105.10">
    <property type="entry name" value="Dipeptide-binding Protein, Domain 3"/>
    <property type="match status" value="1"/>
</dbReference>
<gene>
    <name evidence="6" type="ORF">HDA44_004233</name>
</gene>
<evidence type="ECO:0000259" key="5">
    <source>
        <dbReference type="Pfam" id="PF00496"/>
    </source>
</evidence>
<dbReference type="InterPro" id="IPR000914">
    <property type="entry name" value="SBP_5_dom"/>
</dbReference>
<sequence length="515" mass="54863">MSVVAAVGCSQSTPGNVASRAVRVVSSQIPVSLDPARAVAAVDSTAGSNFYVALTRYGTRSGPDGTKVEDPTKVEPYLAGSWQISPDGKTYDFKLKPGLKFASGAPVDAAAVVYSFKRLLASPGAYYITAGIDGLIKAVTATDDYTVRFVLSQPQPAVLKAWGTAVAAIVDPTVVSSKPKDWLSNHEAGSGPFQLKSYQPGQSLTMVRRPGFEEWAGWTTDAEEVDISYVGDDSSLLLKARSAADVTVGLSNQAADSLRTGSKAIRVVGFDAPLFESLLLSWSRPPFNSLAVRRALTLAVPYDDLLKGPGAGRGQRFYGPIPANIPGYDRALGAPAETNVAEAKRILEKAGVSIPVKATITVDQGSTTEQQLAQIIQSEAKEAGFDFEIRVLTSSQYSEVIYGDGFEAVLRVDSPAVADAGFFLGYSMAYKQPGGFSNPGLINIPKADELLAQARATQDKEKQSRLYSRITELWNAQAPAVPLFTVGQSVALSNSLKSFKYTLGNTMAMYEWGLK</sequence>
<organism evidence="6 7">
    <name type="scientific">Kribbella solani</name>
    <dbReference type="NCBI Taxonomy" id="236067"/>
    <lineage>
        <taxon>Bacteria</taxon>
        <taxon>Bacillati</taxon>
        <taxon>Actinomycetota</taxon>
        <taxon>Actinomycetes</taxon>
        <taxon>Propionibacteriales</taxon>
        <taxon>Kribbellaceae</taxon>
        <taxon>Kribbella</taxon>
    </lineage>
</organism>
<dbReference type="PANTHER" id="PTHR30290:SF10">
    <property type="entry name" value="PERIPLASMIC OLIGOPEPTIDE-BINDING PROTEIN-RELATED"/>
    <property type="match status" value="1"/>
</dbReference>
<dbReference type="GO" id="GO:0015833">
    <property type="term" value="P:peptide transport"/>
    <property type="evidence" value="ECO:0007669"/>
    <property type="project" value="TreeGrafter"/>
</dbReference>
<protein>
    <submittedName>
        <fullName evidence="6">Peptide/nickel transport system substrate-binding protein</fullName>
    </submittedName>
</protein>
<name>A0A841DQP7_9ACTN</name>
<dbReference type="AlphaFoldDB" id="A0A841DQP7"/>
<dbReference type="InterPro" id="IPR030678">
    <property type="entry name" value="Peptide/Ni-bd"/>
</dbReference>
<dbReference type="SUPFAM" id="SSF53850">
    <property type="entry name" value="Periplasmic binding protein-like II"/>
    <property type="match status" value="1"/>
</dbReference>
<evidence type="ECO:0000256" key="2">
    <source>
        <dbReference type="ARBA" id="ARBA00005695"/>
    </source>
</evidence>
<dbReference type="InterPro" id="IPR039424">
    <property type="entry name" value="SBP_5"/>
</dbReference>
<dbReference type="GO" id="GO:0042597">
    <property type="term" value="C:periplasmic space"/>
    <property type="evidence" value="ECO:0007669"/>
    <property type="project" value="UniProtKB-ARBA"/>
</dbReference>
<proteinExistence type="inferred from homology"/>
<reference evidence="6 7" key="1">
    <citation type="submission" date="2020-08" db="EMBL/GenBank/DDBJ databases">
        <title>Sequencing the genomes of 1000 actinobacteria strains.</title>
        <authorList>
            <person name="Klenk H.-P."/>
        </authorList>
    </citation>
    <scope>NUCLEOTIDE SEQUENCE [LARGE SCALE GENOMIC DNA]</scope>
    <source>
        <strain evidence="6 7">DSM 17294</strain>
    </source>
</reference>
<evidence type="ECO:0000313" key="7">
    <source>
        <dbReference type="Proteomes" id="UP000558997"/>
    </source>
</evidence>
<dbReference type="RefSeq" id="WP_184836958.1">
    <property type="nucleotide sequence ID" value="NZ_BAAAVN010000003.1"/>
</dbReference>
<dbReference type="PANTHER" id="PTHR30290">
    <property type="entry name" value="PERIPLASMIC BINDING COMPONENT OF ABC TRANSPORTER"/>
    <property type="match status" value="1"/>
</dbReference>
<dbReference type="Pfam" id="PF00496">
    <property type="entry name" value="SBP_bac_5"/>
    <property type="match status" value="1"/>
</dbReference>
<dbReference type="PIRSF" id="PIRSF002741">
    <property type="entry name" value="MppA"/>
    <property type="match status" value="1"/>
</dbReference>
<comment type="subcellular location">
    <subcellularLocation>
        <location evidence="1">Cell envelope</location>
    </subcellularLocation>
</comment>
<feature type="domain" description="Solute-binding protein family 5" evidence="5">
    <location>
        <begin position="73"/>
        <end position="426"/>
    </location>
</feature>
<evidence type="ECO:0000256" key="4">
    <source>
        <dbReference type="ARBA" id="ARBA00022729"/>
    </source>
</evidence>
<evidence type="ECO:0000313" key="6">
    <source>
        <dbReference type="EMBL" id="MBB5980892.1"/>
    </source>
</evidence>
<keyword evidence="4" id="KW-0732">Signal</keyword>
<dbReference type="EMBL" id="JACHNF010000001">
    <property type="protein sequence ID" value="MBB5980892.1"/>
    <property type="molecule type" value="Genomic_DNA"/>
</dbReference>
<dbReference type="Proteomes" id="UP000558997">
    <property type="component" value="Unassembled WGS sequence"/>
</dbReference>
<dbReference type="GO" id="GO:1904680">
    <property type="term" value="F:peptide transmembrane transporter activity"/>
    <property type="evidence" value="ECO:0007669"/>
    <property type="project" value="TreeGrafter"/>
</dbReference>
<keyword evidence="7" id="KW-1185">Reference proteome</keyword>
<dbReference type="GO" id="GO:0043190">
    <property type="term" value="C:ATP-binding cassette (ABC) transporter complex"/>
    <property type="evidence" value="ECO:0007669"/>
    <property type="project" value="InterPro"/>
</dbReference>
<dbReference type="Gene3D" id="3.40.190.10">
    <property type="entry name" value="Periplasmic binding protein-like II"/>
    <property type="match status" value="1"/>
</dbReference>
<keyword evidence="3" id="KW-0813">Transport</keyword>
<dbReference type="CDD" id="cd08512">
    <property type="entry name" value="PBP2_NikA_DppA_OppA_like_7"/>
    <property type="match status" value="1"/>
</dbReference>
<comment type="similarity">
    <text evidence="2">Belongs to the bacterial solute-binding protein 5 family.</text>
</comment>
<accession>A0A841DQP7</accession>